<dbReference type="EMBL" id="BGPR01007484">
    <property type="protein sequence ID" value="GBN27193.1"/>
    <property type="molecule type" value="Genomic_DNA"/>
</dbReference>
<dbReference type="AlphaFoldDB" id="A0A4Y2MKJ9"/>
<evidence type="ECO:0000313" key="1">
    <source>
        <dbReference type="EMBL" id="GBN27193.1"/>
    </source>
</evidence>
<dbReference type="Proteomes" id="UP000499080">
    <property type="component" value="Unassembled WGS sequence"/>
</dbReference>
<accession>A0A4Y2MKJ9</accession>
<organism evidence="1 2">
    <name type="scientific">Araneus ventricosus</name>
    <name type="common">Orbweaver spider</name>
    <name type="synonym">Epeira ventricosa</name>
    <dbReference type="NCBI Taxonomy" id="182803"/>
    <lineage>
        <taxon>Eukaryota</taxon>
        <taxon>Metazoa</taxon>
        <taxon>Ecdysozoa</taxon>
        <taxon>Arthropoda</taxon>
        <taxon>Chelicerata</taxon>
        <taxon>Arachnida</taxon>
        <taxon>Araneae</taxon>
        <taxon>Araneomorphae</taxon>
        <taxon>Entelegynae</taxon>
        <taxon>Araneoidea</taxon>
        <taxon>Araneidae</taxon>
        <taxon>Araneus</taxon>
    </lineage>
</organism>
<comment type="caution">
    <text evidence="1">The sequence shown here is derived from an EMBL/GenBank/DDBJ whole genome shotgun (WGS) entry which is preliminary data.</text>
</comment>
<reference evidence="1 2" key="1">
    <citation type="journal article" date="2019" name="Sci. Rep.">
        <title>Orb-weaving spider Araneus ventricosus genome elucidates the spidroin gene catalogue.</title>
        <authorList>
            <person name="Kono N."/>
            <person name="Nakamura H."/>
            <person name="Ohtoshi R."/>
            <person name="Moran D.A.P."/>
            <person name="Shinohara A."/>
            <person name="Yoshida Y."/>
            <person name="Fujiwara M."/>
            <person name="Mori M."/>
            <person name="Tomita M."/>
            <person name="Arakawa K."/>
        </authorList>
    </citation>
    <scope>NUCLEOTIDE SEQUENCE [LARGE SCALE GENOMIC DNA]</scope>
</reference>
<keyword evidence="2" id="KW-1185">Reference proteome</keyword>
<evidence type="ECO:0000313" key="2">
    <source>
        <dbReference type="Proteomes" id="UP000499080"/>
    </source>
</evidence>
<sequence>MEETGGDDDGVHLLRPVACGCSPAQTRVLHLHGASLHTHEASVWTCLPHRMHGKVAGEEQLLPTVQGILLKCCFDSPKKWERVWCHARHSPIFLDWGYCQPWNEAPKDLCVQTGECVRKQRQTVGRLILEKQWIVDQNRI</sequence>
<gene>
    <name evidence="1" type="ORF">AVEN_46582_1</name>
</gene>
<protein>
    <submittedName>
        <fullName evidence="1">Uncharacterized protein</fullName>
    </submittedName>
</protein>
<proteinExistence type="predicted"/>
<name>A0A4Y2MKJ9_ARAVE</name>